<evidence type="ECO:0000313" key="1">
    <source>
        <dbReference type="EMBL" id="MFC3938526.1"/>
    </source>
</evidence>
<dbReference type="RefSeq" id="WP_055400079.1">
    <property type="nucleotide sequence ID" value="NZ_JBHSAJ010000182.1"/>
</dbReference>
<name>A0ABV8DJN1_9BURK</name>
<comment type="caution">
    <text evidence="1">The sequence shown here is derived from an EMBL/GenBank/DDBJ whole genome shotgun (WGS) entry which is preliminary data.</text>
</comment>
<keyword evidence="2" id="KW-1185">Reference proteome</keyword>
<sequence length="320" mass="35139">MAASQFSAPMQPYIAERERNLEGTEEIVVLISSSMPAGALRALFAQAHEYGAEKVRFAVRGFEPRQLGRTIAGFRAHFPDPASEYVLIDVDPNVFRQVEAQAVPVFLVKDKESWFESRGEISLFGAVENVRKRGPLQIGPMYTIAEPDVLDVIQKEGSKLDWAGIQAKLADKASRGEVRAQSMLPTAGETRRIRHSPRVAVQQDVVVVEQGGYKVLAPAGGLVNPLAHSKFDRTVVVINGQDASQIALARSWVKQYGAQSVDVFFVSSAEVPRLQQEIGAPVYPLYDWMSGAFGVEAVPALVRPEGQELVIQYVRPGDRP</sequence>
<evidence type="ECO:0000313" key="2">
    <source>
        <dbReference type="Proteomes" id="UP001595693"/>
    </source>
</evidence>
<accession>A0ABV8DJN1</accession>
<proteinExistence type="predicted"/>
<dbReference type="InterPro" id="IPR019106">
    <property type="entry name" value="T4SS_TrbC"/>
</dbReference>
<organism evidence="1 2">
    <name type="scientific">Acidovorax facilis</name>
    <dbReference type="NCBI Taxonomy" id="12917"/>
    <lineage>
        <taxon>Bacteria</taxon>
        <taxon>Pseudomonadati</taxon>
        <taxon>Pseudomonadota</taxon>
        <taxon>Betaproteobacteria</taxon>
        <taxon>Burkholderiales</taxon>
        <taxon>Comamonadaceae</taxon>
        <taxon>Acidovorax</taxon>
    </lineage>
</organism>
<dbReference type="Pfam" id="PF09673">
    <property type="entry name" value="TrbC_Ftype"/>
    <property type="match status" value="1"/>
</dbReference>
<protein>
    <submittedName>
        <fullName evidence="1">TrbC family F-type conjugative pilus assembly protein</fullName>
    </submittedName>
</protein>
<gene>
    <name evidence="1" type="ORF">ACFOW3_28295</name>
</gene>
<dbReference type="EMBL" id="JBHSAJ010000182">
    <property type="protein sequence ID" value="MFC3938526.1"/>
    <property type="molecule type" value="Genomic_DNA"/>
</dbReference>
<reference evidence="2" key="1">
    <citation type="journal article" date="2019" name="Int. J. Syst. Evol. Microbiol.">
        <title>The Global Catalogue of Microorganisms (GCM) 10K type strain sequencing project: providing services to taxonomists for standard genome sequencing and annotation.</title>
        <authorList>
            <consortium name="The Broad Institute Genomics Platform"/>
            <consortium name="The Broad Institute Genome Sequencing Center for Infectious Disease"/>
            <person name="Wu L."/>
            <person name="Ma J."/>
        </authorList>
    </citation>
    <scope>NUCLEOTIDE SEQUENCE [LARGE SCALE GENOMIC DNA]</scope>
    <source>
        <strain evidence="2">CCUG 2113</strain>
    </source>
</reference>
<dbReference type="Proteomes" id="UP001595693">
    <property type="component" value="Unassembled WGS sequence"/>
</dbReference>